<evidence type="ECO:0000313" key="2">
    <source>
        <dbReference type="Proteomes" id="UP001642540"/>
    </source>
</evidence>
<dbReference type="InterPro" id="IPR020234">
    <property type="entry name" value="Mite_allergen_group-7"/>
</dbReference>
<proteinExistence type="predicted"/>
<accession>A0ABP1PNH7</accession>
<evidence type="ECO:0008006" key="3">
    <source>
        <dbReference type="Google" id="ProtNLM"/>
    </source>
</evidence>
<keyword evidence="2" id="KW-1185">Reference proteome</keyword>
<sequence>MSSTESNQDHDIIVPGIIVDSALFLIRQKIVAQGRDEITLPPSTHEFSEKKLGITWTGTLILTNGKFVGLQTIQRVGDAKLSRVGDSREVAIDIDLSLTEPTFSNDFHLTFMGREKDGSITGVIERILFNLIFAVDLTTQKMRMIDFKFKDISSISTQVDGLGTILSFLTTKIVQIVLNQKKWDIAHTVEGKLKSILTEFFAKRSMPGPIVAGAKGMLEADAEHHPHS</sequence>
<dbReference type="Proteomes" id="UP001642540">
    <property type="component" value="Unassembled WGS sequence"/>
</dbReference>
<dbReference type="InterPro" id="IPR038602">
    <property type="entry name" value="Mite_allergen_7_sf"/>
</dbReference>
<dbReference type="EMBL" id="CAXLJM020000007">
    <property type="protein sequence ID" value="CAL8072023.1"/>
    <property type="molecule type" value="Genomic_DNA"/>
</dbReference>
<name>A0ABP1PNH7_9HEXA</name>
<reference evidence="1 2" key="1">
    <citation type="submission" date="2024-08" db="EMBL/GenBank/DDBJ databases">
        <authorList>
            <person name="Cucini C."/>
            <person name="Frati F."/>
        </authorList>
    </citation>
    <scope>NUCLEOTIDE SEQUENCE [LARGE SCALE GENOMIC DNA]</scope>
</reference>
<comment type="caution">
    <text evidence="1">The sequence shown here is derived from an EMBL/GenBank/DDBJ whole genome shotgun (WGS) entry which is preliminary data.</text>
</comment>
<dbReference type="Pfam" id="PF16984">
    <property type="entry name" value="Grp7_allergen"/>
    <property type="match status" value="1"/>
</dbReference>
<protein>
    <recommendedName>
        <fullName evidence="3">Protein takeout</fullName>
    </recommendedName>
</protein>
<organism evidence="1 2">
    <name type="scientific">Orchesella dallaii</name>
    <dbReference type="NCBI Taxonomy" id="48710"/>
    <lineage>
        <taxon>Eukaryota</taxon>
        <taxon>Metazoa</taxon>
        <taxon>Ecdysozoa</taxon>
        <taxon>Arthropoda</taxon>
        <taxon>Hexapoda</taxon>
        <taxon>Collembola</taxon>
        <taxon>Entomobryomorpha</taxon>
        <taxon>Entomobryoidea</taxon>
        <taxon>Orchesellidae</taxon>
        <taxon>Orchesellinae</taxon>
        <taxon>Orchesella</taxon>
    </lineage>
</organism>
<evidence type="ECO:0000313" key="1">
    <source>
        <dbReference type="EMBL" id="CAL8072023.1"/>
    </source>
</evidence>
<dbReference type="Gene3D" id="3.15.10.50">
    <property type="match status" value="1"/>
</dbReference>
<gene>
    <name evidence="1" type="ORF">ODALV1_LOCUS1964</name>
</gene>